<gene>
    <name evidence="1" type="ORF">AB0K40_15020</name>
</gene>
<name>A0ABV3H2P9_9ACTN</name>
<proteinExistence type="predicted"/>
<keyword evidence="2" id="KW-1185">Reference proteome</keyword>
<protein>
    <submittedName>
        <fullName evidence="1">Uncharacterized protein</fullName>
    </submittedName>
</protein>
<sequence length="333" mass="36532">MSVEMQAFMVSGHEPGAAGRVWSAISDVGEEFEDGTLSMSTYLQAEDRLLQALDILLASVEARHVDIRHPSAWAPLPRWLGGIYHGKRFAVQEVERLARTMIREYRIYVQLEFQGKLKIAFNQDMYMHVALENPSEDILSEIEGLGLKVYWSDYESAFGTDIDDVPGATARPVGPEFWSEVREMGARGGARDVIIQERWALGTYGTTWYRVPADSPEAVARYLSPCSMVSAFADVSMFEVAPGPDALVAICNAMAVPLDERALICVSNPGAAGVRLEARPFTGIASLQAMLAAQSKTITCFFDPEDGPAVPRISAVQPDRDGVLQNIWGDVSV</sequence>
<reference evidence="1 2" key="1">
    <citation type="submission" date="2024-06" db="EMBL/GenBank/DDBJ databases">
        <title>The Natural Products Discovery Center: Release of the First 8490 Sequenced Strains for Exploring Actinobacteria Biosynthetic Diversity.</title>
        <authorList>
            <person name="Kalkreuter E."/>
            <person name="Kautsar S.A."/>
            <person name="Yang D."/>
            <person name="Bader C.D."/>
            <person name="Teijaro C.N."/>
            <person name="Fluegel L."/>
            <person name="Davis C.M."/>
            <person name="Simpson J.R."/>
            <person name="Lauterbach L."/>
            <person name="Steele A.D."/>
            <person name="Gui C."/>
            <person name="Meng S."/>
            <person name="Li G."/>
            <person name="Viehrig K."/>
            <person name="Ye F."/>
            <person name="Su P."/>
            <person name="Kiefer A.F."/>
            <person name="Nichols A."/>
            <person name="Cepeda A.J."/>
            <person name="Yan W."/>
            <person name="Fan B."/>
            <person name="Jiang Y."/>
            <person name="Adhikari A."/>
            <person name="Zheng C.-J."/>
            <person name="Schuster L."/>
            <person name="Cowan T.M."/>
            <person name="Smanski M.J."/>
            <person name="Chevrette M.G."/>
            <person name="De Carvalho L.P.S."/>
            <person name="Shen B."/>
        </authorList>
    </citation>
    <scope>NUCLEOTIDE SEQUENCE [LARGE SCALE GENOMIC DNA]</scope>
    <source>
        <strain evidence="1 2">NPDC049574</strain>
    </source>
</reference>
<dbReference type="Proteomes" id="UP001552427">
    <property type="component" value="Unassembled WGS sequence"/>
</dbReference>
<dbReference type="RefSeq" id="WP_364449402.1">
    <property type="nucleotide sequence ID" value="NZ_JBFARM010000004.1"/>
</dbReference>
<dbReference type="EMBL" id="JBFARM010000004">
    <property type="protein sequence ID" value="MEV4286813.1"/>
    <property type="molecule type" value="Genomic_DNA"/>
</dbReference>
<accession>A0ABV3H2P9</accession>
<evidence type="ECO:0000313" key="2">
    <source>
        <dbReference type="Proteomes" id="UP001552427"/>
    </source>
</evidence>
<comment type="caution">
    <text evidence="1">The sequence shown here is derived from an EMBL/GenBank/DDBJ whole genome shotgun (WGS) entry which is preliminary data.</text>
</comment>
<evidence type="ECO:0000313" key="1">
    <source>
        <dbReference type="EMBL" id="MEV4286813.1"/>
    </source>
</evidence>
<organism evidence="1 2">
    <name type="scientific">Nonomuraea bangladeshensis</name>
    <dbReference type="NCBI Taxonomy" id="404385"/>
    <lineage>
        <taxon>Bacteria</taxon>
        <taxon>Bacillati</taxon>
        <taxon>Actinomycetota</taxon>
        <taxon>Actinomycetes</taxon>
        <taxon>Streptosporangiales</taxon>
        <taxon>Streptosporangiaceae</taxon>
        <taxon>Nonomuraea</taxon>
    </lineage>
</organism>